<evidence type="ECO:0000256" key="1">
    <source>
        <dbReference type="ARBA" id="ARBA00004308"/>
    </source>
</evidence>
<dbReference type="InterPro" id="IPR027309">
    <property type="entry name" value="P2X_extracellular_dom_sf"/>
</dbReference>
<keyword evidence="7" id="KW-0472">Membrane</keyword>
<keyword evidence="5" id="KW-1133">Transmembrane helix</keyword>
<dbReference type="GO" id="GO:0004931">
    <property type="term" value="F:extracellularly ATP-gated monoatomic cation channel activity"/>
    <property type="evidence" value="ECO:0007669"/>
    <property type="project" value="TreeGrafter"/>
</dbReference>
<dbReference type="GO" id="GO:0005886">
    <property type="term" value="C:plasma membrane"/>
    <property type="evidence" value="ECO:0007669"/>
    <property type="project" value="TreeGrafter"/>
</dbReference>
<keyword evidence="12" id="KW-1185">Reference proteome</keyword>
<accession>A0A8C9HZ35</accession>
<evidence type="ECO:0000256" key="8">
    <source>
        <dbReference type="ARBA" id="ARBA00023286"/>
    </source>
</evidence>
<dbReference type="InterPro" id="IPR003049">
    <property type="entry name" value="P2X6_purnocptor"/>
</dbReference>
<dbReference type="PANTHER" id="PTHR10125">
    <property type="entry name" value="P2X PURINOCEPTOR"/>
    <property type="match status" value="1"/>
</dbReference>
<feature type="compositionally biased region" description="Low complexity" evidence="10">
    <location>
        <begin position="55"/>
        <end position="74"/>
    </location>
</feature>
<dbReference type="GO" id="GO:0005524">
    <property type="term" value="F:ATP binding"/>
    <property type="evidence" value="ECO:0007669"/>
    <property type="project" value="InterPro"/>
</dbReference>
<reference evidence="11" key="2">
    <citation type="submission" date="2025-09" db="UniProtKB">
        <authorList>
            <consortium name="Ensembl"/>
        </authorList>
    </citation>
    <scope>IDENTIFICATION</scope>
</reference>
<dbReference type="Ensembl" id="ENSPTET00000035930.1">
    <property type="protein sequence ID" value="ENSPTEP00000025374.1"/>
    <property type="gene ID" value="ENSPTEG00000025685.1"/>
</dbReference>
<evidence type="ECO:0000256" key="2">
    <source>
        <dbReference type="ARBA" id="ARBA00009848"/>
    </source>
</evidence>
<dbReference type="GO" id="GO:0001614">
    <property type="term" value="F:purinergic nucleotide receptor activity"/>
    <property type="evidence" value="ECO:0007669"/>
    <property type="project" value="InterPro"/>
</dbReference>
<proteinExistence type="inferred from homology"/>
<name>A0A8C9HZ35_9PRIM</name>
<keyword evidence="4" id="KW-0812">Transmembrane</keyword>
<feature type="compositionally biased region" description="Polar residues" evidence="10">
    <location>
        <begin position="198"/>
        <end position="216"/>
    </location>
</feature>
<sequence length="288" mass="30732">DLELVPGGEWRCALVSVPTIPHPHRRRAPGLAEAVTSLPPAGGPCWPRPRTSHCSSKTQSPSASSTSLSKQSGSHLPQDPPCLLPRLTSPTPPRSNALETWDPTYFKYCRYEPQLSPYCPVFRIGDLVAEAGGNFEDLALLVGPKLGARFLEGSGRGSRAHPPVEQLCAMCRVALWASGFTGIVTWTLGTPAARLTTPSSCRREATTSGQPLTGGSNRVWRPAPCSNSTESASTSSSPGRQGSSGSSPWPSHWAPGQLGWAWSPLSVTCCCCMWIEKPISTGGQSMRR</sequence>
<keyword evidence="8" id="KW-1071">Ligand-gated ion channel</keyword>
<keyword evidence="6" id="KW-0406">Ion transport</keyword>
<dbReference type="Pfam" id="PF00864">
    <property type="entry name" value="P2X_receptor"/>
    <property type="match status" value="1"/>
</dbReference>
<dbReference type="GO" id="GO:0098794">
    <property type="term" value="C:postsynapse"/>
    <property type="evidence" value="ECO:0007669"/>
    <property type="project" value="GOC"/>
</dbReference>
<dbReference type="PANTHER" id="PTHR10125:SF21">
    <property type="entry name" value="P2X PURINOCEPTOR 6"/>
    <property type="match status" value="1"/>
</dbReference>
<evidence type="ECO:0000256" key="3">
    <source>
        <dbReference type="ARBA" id="ARBA00022448"/>
    </source>
</evidence>
<dbReference type="InterPro" id="IPR059116">
    <property type="entry name" value="P2X_receptor"/>
</dbReference>
<evidence type="ECO:0000256" key="6">
    <source>
        <dbReference type="ARBA" id="ARBA00023065"/>
    </source>
</evidence>
<feature type="region of interest" description="Disordered" evidence="10">
    <location>
        <begin position="198"/>
        <end position="250"/>
    </location>
</feature>
<evidence type="ECO:0000256" key="9">
    <source>
        <dbReference type="ARBA" id="ARBA00023303"/>
    </source>
</evidence>
<reference evidence="11" key="1">
    <citation type="submission" date="2025-08" db="UniProtKB">
        <authorList>
            <consortium name="Ensembl"/>
        </authorList>
    </citation>
    <scope>IDENTIFICATION</scope>
</reference>
<keyword evidence="3" id="KW-0813">Transport</keyword>
<organism evidence="11 12">
    <name type="scientific">Piliocolobus tephrosceles</name>
    <name type="common">Ugandan red Colobus</name>
    <dbReference type="NCBI Taxonomy" id="591936"/>
    <lineage>
        <taxon>Eukaryota</taxon>
        <taxon>Metazoa</taxon>
        <taxon>Chordata</taxon>
        <taxon>Craniata</taxon>
        <taxon>Vertebrata</taxon>
        <taxon>Euteleostomi</taxon>
        <taxon>Mammalia</taxon>
        <taxon>Eutheria</taxon>
        <taxon>Euarchontoglires</taxon>
        <taxon>Primates</taxon>
        <taxon>Haplorrhini</taxon>
        <taxon>Catarrhini</taxon>
        <taxon>Cercopithecidae</taxon>
        <taxon>Colobinae</taxon>
        <taxon>Piliocolobus</taxon>
    </lineage>
</organism>
<feature type="region of interest" description="Disordered" evidence="10">
    <location>
        <begin position="41"/>
        <end position="96"/>
    </location>
</feature>
<dbReference type="GO" id="GO:0070588">
    <property type="term" value="P:calcium ion transmembrane transport"/>
    <property type="evidence" value="ECO:0007669"/>
    <property type="project" value="TreeGrafter"/>
</dbReference>
<dbReference type="GO" id="GO:0012505">
    <property type="term" value="C:endomembrane system"/>
    <property type="evidence" value="ECO:0007669"/>
    <property type="project" value="UniProtKB-SubCell"/>
</dbReference>
<dbReference type="AlphaFoldDB" id="A0A8C9HZ35"/>
<evidence type="ECO:0000313" key="11">
    <source>
        <dbReference type="Ensembl" id="ENSPTEP00000025374.1"/>
    </source>
</evidence>
<comment type="subcellular location">
    <subcellularLocation>
        <location evidence="1">Endomembrane system</location>
    </subcellularLocation>
</comment>
<evidence type="ECO:0000256" key="4">
    <source>
        <dbReference type="ARBA" id="ARBA00022692"/>
    </source>
</evidence>
<dbReference type="Gene3D" id="2.60.490.10">
    <property type="entry name" value="atp-gated p2x4 ion channel domain"/>
    <property type="match status" value="1"/>
</dbReference>
<evidence type="ECO:0000256" key="7">
    <source>
        <dbReference type="ARBA" id="ARBA00023136"/>
    </source>
</evidence>
<evidence type="ECO:0000256" key="5">
    <source>
        <dbReference type="ARBA" id="ARBA00022989"/>
    </source>
</evidence>
<evidence type="ECO:0000256" key="10">
    <source>
        <dbReference type="SAM" id="MobiDB-lite"/>
    </source>
</evidence>
<feature type="compositionally biased region" description="Low complexity" evidence="10">
    <location>
        <begin position="226"/>
        <end position="250"/>
    </location>
</feature>
<comment type="similarity">
    <text evidence="2">Belongs to the P2X receptor family.</text>
</comment>
<evidence type="ECO:0000313" key="12">
    <source>
        <dbReference type="Proteomes" id="UP000694416"/>
    </source>
</evidence>
<dbReference type="PRINTS" id="PR01313">
    <property type="entry name" value="P2X6RECEPTOR"/>
</dbReference>
<dbReference type="Proteomes" id="UP000694416">
    <property type="component" value="Unplaced"/>
</dbReference>
<keyword evidence="9" id="KW-0407">Ion channel</keyword>
<protein>
    <submittedName>
        <fullName evidence="11">Uncharacterized protein</fullName>
    </submittedName>
</protein>